<dbReference type="PANTHER" id="PTHR46194">
    <property type="entry name" value="PEPTIDYL-TRNA HYDROLASE PTRHD1-RELATED"/>
    <property type="match status" value="1"/>
</dbReference>
<dbReference type="GO" id="GO:0004045">
    <property type="term" value="F:peptidyl-tRNA hydrolase activity"/>
    <property type="evidence" value="ECO:0007669"/>
    <property type="project" value="UniProtKB-EC"/>
</dbReference>
<gene>
    <name evidence="5" type="ORF">RJ641_006315</name>
</gene>
<evidence type="ECO:0000256" key="4">
    <source>
        <dbReference type="SAM" id="MobiDB-lite"/>
    </source>
</evidence>
<evidence type="ECO:0000256" key="3">
    <source>
        <dbReference type="ARBA" id="ARBA00048707"/>
    </source>
</evidence>
<dbReference type="AlphaFoldDB" id="A0AAN8V9Z9"/>
<dbReference type="EC" id="3.1.1.29" evidence="1"/>
<organism evidence="5 6">
    <name type="scientific">Dillenia turbinata</name>
    <dbReference type="NCBI Taxonomy" id="194707"/>
    <lineage>
        <taxon>Eukaryota</taxon>
        <taxon>Viridiplantae</taxon>
        <taxon>Streptophyta</taxon>
        <taxon>Embryophyta</taxon>
        <taxon>Tracheophyta</taxon>
        <taxon>Spermatophyta</taxon>
        <taxon>Magnoliopsida</taxon>
        <taxon>eudicotyledons</taxon>
        <taxon>Gunneridae</taxon>
        <taxon>Pentapetalae</taxon>
        <taxon>Dilleniales</taxon>
        <taxon>Dilleniaceae</taxon>
        <taxon>Dillenia</taxon>
    </lineage>
</organism>
<dbReference type="EMBL" id="JBAMMX010000014">
    <property type="protein sequence ID" value="KAK6927724.1"/>
    <property type="molecule type" value="Genomic_DNA"/>
</dbReference>
<keyword evidence="6" id="KW-1185">Reference proteome</keyword>
<keyword evidence="2 5" id="KW-0378">Hydrolase</keyword>
<evidence type="ECO:0000313" key="5">
    <source>
        <dbReference type="EMBL" id="KAK6927724.1"/>
    </source>
</evidence>
<name>A0AAN8V9Z9_9MAGN</name>
<evidence type="ECO:0000256" key="1">
    <source>
        <dbReference type="ARBA" id="ARBA00013260"/>
    </source>
</evidence>
<proteinExistence type="predicted"/>
<dbReference type="PANTHER" id="PTHR46194:SF1">
    <property type="entry name" value="PEPTIDYL-TRNA HYDROLASE PTRHD1-RELATED"/>
    <property type="match status" value="1"/>
</dbReference>
<comment type="catalytic activity">
    <reaction evidence="3">
        <text>an N-acyl-L-alpha-aminoacyl-tRNA + H2O = an N-acyl-L-amino acid + a tRNA + H(+)</text>
        <dbReference type="Rhea" id="RHEA:54448"/>
        <dbReference type="Rhea" id="RHEA-COMP:10123"/>
        <dbReference type="Rhea" id="RHEA-COMP:13883"/>
        <dbReference type="ChEBI" id="CHEBI:15377"/>
        <dbReference type="ChEBI" id="CHEBI:15378"/>
        <dbReference type="ChEBI" id="CHEBI:59874"/>
        <dbReference type="ChEBI" id="CHEBI:78442"/>
        <dbReference type="ChEBI" id="CHEBI:138191"/>
        <dbReference type="EC" id="3.1.1.29"/>
    </reaction>
</comment>
<comment type="caution">
    <text evidence="5">The sequence shown here is derived from an EMBL/GenBank/DDBJ whole genome shotgun (WGS) entry which is preliminary data.</text>
</comment>
<dbReference type="InterPro" id="IPR002833">
    <property type="entry name" value="PTH2"/>
</dbReference>
<accession>A0AAN8V9Z9</accession>
<dbReference type="InterPro" id="IPR023476">
    <property type="entry name" value="Pep_tRNA_hydro_II_dom_sf"/>
</dbReference>
<protein>
    <recommendedName>
        <fullName evidence="1">peptidyl-tRNA hydrolase</fullName>
        <ecNumber evidence="1">3.1.1.29</ecNumber>
    </recommendedName>
</protein>
<evidence type="ECO:0000256" key="2">
    <source>
        <dbReference type="ARBA" id="ARBA00022801"/>
    </source>
</evidence>
<dbReference type="CDD" id="cd02429">
    <property type="entry name" value="PTH2_like"/>
    <property type="match status" value="1"/>
</dbReference>
<sequence length="179" mass="19594">MSLTLSPSYLKPSLSISHFTKSGFRVRVLSRFNSIRPMSSSATESAGDTAPQNSSAGESANSDVLVQYVVMRRDLVDTWPVGSIVSQGCHAAVSAIWAHRADPHTIDYCSPDNLDSMHKVTLEVKGEPQMVNLSEKLTAGGIAYKLWIEQPENYPTCLATKPYPKSVVAPLFKKLKLLK</sequence>
<reference evidence="5 6" key="1">
    <citation type="submission" date="2023-12" db="EMBL/GenBank/DDBJ databases">
        <title>A high-quality genome assembly for Dillenia turbinata (Dilleniales).</title>
        <authorList>
            <person name="Chanderbali A."/>
        </authorList>
    </citation>
    <scope>NUCLEOTIDE SEQUENCE [LARGE SCALE GENOMIC DNA]</scope>
    <source>
        <strain evidence="5">LSX21</strain>
        <tissue evidence="5">Leaf</tissue>
    </source>
</reference>
<feature type="region of interest" description="Disordered" evidence="4">
    <location>
        <begin position="38"/>
        <end position="58"/>
    </location>
</feature>
<dbReference type="Pfam" id="PF01981">
    <property type="entry name" value="PTH2"/>
    <property type="match status" value="1"/>
</dbReference>
<dbReference type="SUPFAM" id="SSF102462">
    <property type="entry name" value="Peptidyl-tRNA hydrolase II"/>
    <property type="match status" value="1"/>
</dbReference>
<dbReference type="InterPro" id="IPR042237">
    <property type="entry name" value="PTRHD1"/>
</dbReference>
<dbReference type="Proteomes" id="UP001370490">
    <property type="component" value="Unassembled WGS sequence"/>
</dbReference>
<dbReference type="Gene3D" id="3.40.1490.10">
    <property type="entry name" value="Bit1"/>
    <property type="match status" value="1"/>
</dbReference>
<evidence type="ECO:0000313" key="6">
    <source>
        <dbReference type="Proteomes" id="UP001370490"/>
    </source>
</evidence>